<feature type="domain" description="Tc1-like transposase DDE" evidence="1">
    <location>
        <begin position="2"/>
        <end position="139"/>
    </location>
</feature>
<evidence type="ECO:0000259" key="1">
    <source>
        <dbReference type="Pfam" id="PF13358"/>
    </source>
</evidence>
<dbReference type="InterPro" id="IPR047655">
    <property type="entry name" value="Transpos_IS630-like"/>
</dbReference>
<protein>
    <submittedName>
        <fullName evidence="2">IS630 family transposase</fullName>
    </submittedName>
</protein>
<dbReference type="Proteomes" id="UP001594351">
    <property type="component" value="Unassembled WGS sequence"/>
</dbReference>
<dbReference type="Pfam" id="PF13358">
    <property type="entry name" value="DDE_3"/>
    <property type="match status" value="1"/>
</dbReference>
<dbReference type="Gene3D" id="3.30.420.10">
    <property type="entry name" value="Ribonuclease H-like superfamily/Ribonuclease H"/>
    <property type="match status" value="1"/>
</dbReference>
<dbReference type="EMBL" id="JBHPBY010000166">
    <property type="protein sequence ID" value="MFC1851223.1"/>
    <property type="molecule type" value="Genomic_DNA"/>
</dbReference>
<comment type="caution">
    <text evidence="2">The sequence shown here is derived from an EMBL/GenBank/DDBJ whole genome shotgun (WGS) entry which is preliminary data.</text>
</comment>
<dbReference type="InterPro" id="IPR036397">
    <property type="entry name" value="RNaseH_sf"/>
</dbReference>
<sequence length="173" mass="19837">MICYDEKPGIQAIGTTGQDRLAVPGKYPSLSRDHEYIRHGTVSLLSGIDLHTGYVHGLIRDKHRSTEFIEFLEKIDMAYPQDWKIRLILDNHAIHTSKQTMAWLKEKPNRFDFIFTPKHGSWLNLIETFYSKMARSFLRHIKTCLSCVNVSSCVSPGRRIITINGRSTSITCV</sequence>
<accession>A0ABV6YYF4</accession>
<dbReference type="SUPFAM" id="SSF53098">
    <property type="entry name" value="Ribonuclease H-like"/>
    <property type="match status" value="1"/>
</dbReference>
<name>A0ABV6YYF4_UNCC1</name>
<evidence type="ECO:0000313" key="3">
    <source>
        <dbReference type="Proteomes" id="UP001594351"/>
    </source>
</evidence>
<dbReference type="InterPro" id="IPR038717">
    <property type="entry name" value="Tc1-like_DDE_dom"/>
</dbReference>
<evidence type="ECO:0000313" key="2">
    <source>
        <dbReference type="EMBL" id="MFC1851223.1"/>
    </source>
</evidence>
<keyword evidence="3" id="KW-1185">Reference proteome</keyword>
<dbReference type="InterPro" id="IPR012337">
    <property type="entry name" value="RNaseH-like_sf"/>
</dbReference>
<gene>
    <name evidence="2" type="ORF">ACFL27_13590</name>
</gene>
<dbReference type="NCBIfam" id="NF033545">
    <property type="entry name" value="transpos_IS630"/>
    <property type="match status" value="1"/>
</dbReference>
<reference evidence="2 3" key="1">
    <citation type="submission" date="2024-09" db="EMBL/GenBank/DDBJ databases">
        <title>Laminarin stimulates single cell rates of sulfate reduction while oxygen inhibits transcriptomic activity in coastal marine sediment.</title>
        <authorList>
            <person name="Lindsay M."/>
            <person name="Orcutt B."/>
            <person name="Emerson D."/>
            <person name="Stepanauskas R."/>
            <person name="D'Angelo T."/>
        </authorList>
    </citation>
    <scope>NUCLEOTIDE SEQUENCE [LARGE SCALE GENOMIC DNA]</scope>
    <source>
        <strain evidence="2">SAG AM-311-K15</strain>
    </source>
</reference>
<proteinExistence type="predicted"/>
<organism evidence="2 3">
    <name type="scientific">candidate division CSSED10-310 bacterium</name>
    <dbReference type="NCBI Taxonomy" id="2855610"/>
    <lineage>
        <taxon>Bacteria</taxon>
        <taxon>Bacteria division CSSED10-310</taxon>
    </lineage>
</organism>